<feature type="domain" description="Transposase IS200-like" evidence="1">
    <location>
        <begin position="12"/>
        <end position="165"/>
    </location>
</feature>
<dbReference type="InterPro" id="IPR036515">
    <property type="entry name" value="Transposase_17_sf"/>
</dbReference>
<dbReference type="OrthoDB" id="9814067at2"/>
<dbReference type="GO" id="GO:0004803">
    <property type="term" value="F:transposase activity"/>
    <property type="evidence" value="ECO:0007669"/>
    <property type="project" value="InterPro"/>
</dbReference>
<evidence type="ECO:0000313" key="2">
    <source>
        <dbReference type="EMBL" id="EDM28157.1"/>
    </source>
</evidence>
<evidence type="ECO:0000259" key="1">
    <source>
        <dbReference type="SMART" id="SM01321"/>
    </source>
</evidence>
<protein>
    <recommendedName>
        <fullName evidence="1">Transposase IS200-like domain-containing protein</fullName>
    </recommendedName>
</protein>
<dbReference type="RefSeq" id="WP_007278149.1">
    <property type="nucleotide sequence ID" value="NZ_ABCK01000006.1"/>
</dbReference>
<keyword evidence="3" id="KW-1185">Reference proteome</keyword>
<dbReference type="Proteomes" id="UP000004947">
    <property type="component" value="Unassembled WGS sequence"/>
</dbReference>
<dbReference type="PANTHER" id="PTHR34322:SF2">
    <property type="entry name" value="TRANSPOSASE IS200-LIKE DOMAIN-CONTAINING PROTEIN"/>
    <property type="match status" value="1"/>
</dbReference>
<dbReference type="eggNOG" id="COG1943">
    <property type="taxonomic scope" value="Bacteria"/>
</dbReference>
<dbReference type="AlphaFoldDB" id="A6DJT3"/>
<reference evidence="2 3" key="1">
    <citation type="journal article" date="2010" name="J. Bacteriol.">
        <title>Genome sequence of Lentisphaera araneosa HTCC2155T, the type species of the order Lentisphaerales in the phylum Lentisphaerae.</title>
        <authorList>
            <person name="Thrash J.C."/>
            <person name="Cho J.C."/>
            <person name="Vergin K.L."/>
            <person name="Morris R.M."/>
            <person name="Giovannoni S.J."/>
        </authorList>
    </citation>
    <scope>NUCLEOTIDE SEQUENCE [LARGE SCALE GENOMIC DNA]</scope>
    <source>
        <strain evidence="2 3">HTCC2155</strain>
    </source>
</reference>
<evidence type="ECO:0000313" key="3">
    <source>
        <dbReference type="Proteomes" id="UP000004947"/>
    </source>
</evidence>
<dbReference type="Gene3D" id="3.30.70.1290">
    <property type="entry name" value="Transposase IS200-like"/>
    <property type="match status" value="1"/>
</dbReference>
<name>A6DJT3_9BACT</name>
<dbReference type="EMBL" id="ABCK01000006">
    <property type="protein sequence ID" value="EDM28157.1"/>
    <property type="molecule type" value="Genomic_DNA"/>
</dbReference>
<dbReference type="GO" id="GO:0003677">
    <property type="term" value="F:DNA binding"/>
    <property type="evidence" value="ECO:0007669"/>
    <property type="project" value="InterPro"/>
</dbReference>
<dbReference type="SUPFAM" id="SSF143422">
    <property type="entry name" value="Transposase IS200-like"/>
    <property type="match status" value="1"/>
</dbReference>
<organism evidence="2 3">
    <name type="scientific">Lentisphaera araneosa HTCC2155</name>
    <dbReference type="NCBI Taxonomy" id="313628"/>
    <lineage>
        <taxon>Bacteria</taxon>
        <taxon>Pseudomonadati</taxon>
        <taxon>Lentisphaerota</taxon>
        <taxon>Lentisphaeria</taxon>
        <taxon>Lentisphaerales</taxon>
        <taxon>Lentisphaeraceae</taxon>
        <taxon>Lentisphaera</taxon>
    </lineage>
</organism>
<dbReference type="SMART" id="SM01321">
    <property type="entry name" value="Y1_Tnp"/>
    <property type="match status" value="1"/>
</dbReference>
<accession>A6DJT3</accession>
<proteinExistence type="predicted"/>
<sequence>MAHNRVKESCSDQAVYYLVTNRIAGGRMLFKDLEKHKLKELLFAGSAKLSYQVIDYVFMDNHFHLLIKIPPTSNMDDVELLQRYRLYMDNEEIEFINSAQRDDFREKIHDISFVIGNFEQRFVQWFNREHQSWGRLFGQRFDSEMIEVSAQSDSLLRVMAYISLNPVRAGIVTDPKDFFFCGYADRLAGGSVGDSDQDFFDLFCRGIKAEDYCRRGGYFFAENEKQKHFREVFRAYMLGLRRYKNADSKTVAEYLQIKMNTPPEALRWDDLFIHKCRFFTKCLVIGSEAFVREKLAKFSEKMKWKRVHEPYTEDEWNDIYSLKPRKKARAAPN</sequence>
<dbReference type="GO" id="GO:0006313">
    <property type="term" value="P:DNA transposition"/>
    <property type="evidence" value="ECO:0007669"/>
    <property type="project" value="InterPro"/>
</dbReference>
<gene>
    <name evidence="2" type="ORF">LNTAR_12411</name>
</gene>
<dbReference type="STRING" id="313628.LNTAR_12411"/>
<dbReference type="InterPro" id="IPR002686">
    <property type="entry name" value="Transposase_17"/>
</dbReference>
<dbReference type="PANTHER" id="PTHR34322">
    <property type="entry name" value="TRANSPOSASE, Y1_TNP DOMAIN-CONTAINING"/>
    <property type="match status" value="1"/>
</dbReference>
<comment type="caution">
    <text evidence="2">The sequence shown here is derived from an EMBL/GenBank/DDBJ whole genome shotgun (WGS) entry which is preliminary data.</text>
</comment>